<evidence type="ECO:0000313" key="2">
    <source>
        <dbReference type="Proteomes" id="UP001186944"/>
    </source>
</evidence>
<comment type="caution">
    <text evidence="1">The sequence shown here is derived from an EMBL/GenBank/DDBJ whole genome shotgun (WGS) entry which is preliminary data.</text>
</comment>
<accession>A0AA88YJM6</accession>
<keyword evidence="2" id="KW-1185">Reference proteome</keyword>
<dbReference type="Gene3D" id="3.30.450.30">
    <property type="entry name" value="Dynein light chain 2a, cytoplasmic"/>
    <property type="match status" value="1"/>
</dbReference>
<gene>
    <name evidence="1" type="ORF">FSP39_012225</name>
</gene>
<name>A0AA88YJM6_PINIB</name>
<reference evidence="1" key="1">
    <citation type="submission" date="2019-08" db="EMBL/GenBank/DDBJ databases">
        <title>The improved chromosome-level genome for the pearl oyster Pinctada fucata martensii using PacBio sequencing and Hi-C.</title>
        <authorList>
            <person name="Zheng Z."/>
        </authorList>
    </citation>
    <scope>NUCLEOTIDE SEQUENCE</scope>
    <source>
        <strain evidence="1">ZZ-2019</strain>
        <tissue evidence="1">Adductor muscle</tissue>
    </source>
</reference>
<dbReference type="EMBL" id="VSWD01000003">
    <property type="protein sequence ID" value="KAK3106081.1"/>
    <property type="molecule type" value="Genomic_DNA"/>
</dbReference>
<dbReference type="AlphaFoldDB" id="A0AA88YJM6"/>
<protein>
    <submittedName>
        <fullName evidence="1">Uncharacterized protein</fullName>
    </submittedName>
</protein>
<dbReference type="GO" id="GO:0003779">
    <property type="term" value="F:actin binding"/>
    <property type="evidence" value="ECO:0007669"/>
    <property type="project" value="InterPro"/>
</dbReference>
<dbReference type="InterPro" id="IPR036140">
    <property type="entry name" value="PFN_sf"/>
</dbReference>
<dbReference type="Proteomes" id="UP001186944">
    <property type="component" value="Unassembled WGS sequence"/>
</dbReference>
<organism evidence="1 2">
    <name type="scientific">Pinctada imbricata</name>
    <name type="common">Atlantic pearl-oyster</name>
    <name type="synonym">Pinctada martensii</name>
    <dbReference type="NCBI Taxonomy" id="66713"/>
    <lineage>
        <taxon>Eukaryota</taxon>
        <taxon>Metazoa</taxon>
        <taxon>Spiralia</taxon>
        <taxon>Lophotrochozoa</taxon>
        <taxon>Mollusca</taxon>
        <taxon>Bivalvia</taxon>
        <taxon>Autobranchia</taxon>
        <taxon>Pteriomorphia</taxon>
        <taxon>Pterioida</taxon>
        <taxon>Pterioidea</taxon>
        <taxon>Pteriidae</taxon>
        <taxon>Pinctada</taxon>
    </lineage>
</organism>
<dbReference type="Pfam" id="PF00235">
    <property type="entry name" value="Profilin"/>
    <property type="match status" value="1"/>
</dbReference>
<proteinExistence type="predicted"/>
<dbReference type="InterPro" id="IPR048278">
    <property type="entry name" value="PFN"/>
</dbReference>
<evidence type="ECO:0000313" key="1">
    <source>
        <dbReference type="EMBL" id="KAK3106081.1"/>
    </source>
</evidence>
<dbReference type="SUPFAM" id="SSF55770">
    <property type="entry name" value="Profilin (actin-binding protein)"/>
    <property type="match status" value="1"/>
</dbReference>
<sequence length="54" mass="5639">MGKIVMVKKKDDGSVTLQATKTAVIIAHCPDGRQQGPLNIAVGLLAGYIESLGM</sequence>